<gene>
    <name evidence="1" type="ORF">LX32DRAFT_709732</name>
</gene>
<dbReference type="Proteomes" id="UP001232148">
    <property type="component" value="Unassembled WGS sequence"/>
</dbReference>
<dbReference type="PANTHER" id="PTHR10039">
    <property type="entry name" value="AMELOGENIN"/>
    <property type="match status" value="1"/>
</dbReference>
<feature type="non-terminal residue" evidence="1">
    <location>
        <position position="283"/>
    </location>
</feature>
<keyword evidence="2" id="KW-1185">Reference proteome</keyword>
<sequence length="283" mass="32524">MAVSLSIYASPICKYVDDSRQRFNPKSRRKQLLGHAADVSRGIQSTYQPILEQLLVGLSSSQKKQTLKGFRTIIGALVLLADPLPVSSLSQLLELDCDDVFYHLNNFPSVLEIPENADSNVPIKLFHLSFQEYLLANDDGTNKFYIEEKAKHVDLLRCCLRVMTGGSQFRLKNDICQLNEPGVLREEVDPGVIQQHIPQHLAYACMYWAHHLRNSQMRIRDEDEVHTFLTCYFVHWLEAMSWSWKRKEIVNTVLMLQDLVGNPESDGKEVAAFVRDARRFIFK</sequence>
<dbReference type="AlphaFoldDB" id="A0AAD9LW00"/>
<evidence type="ECO:0000313" key="2">
    <source>
        <dbReference type="Proteomes" id="UP001232148"/>
    </source>
</evidence>
<accession>A0AAD9LW00</accession>
<evidence type="ECO:0000313" key="1">
    <source>
        <dbReference type="EMBL" id="KAK2022662.1"/>
    </source>
</evidence>
<organism evidence="1 2">
    <name type="scientific">Colletotrichum zoysiae</name>
    <dbReference type="NCBI Taxonomy" id="1216348"/>
    <lineage>
        <taxon>Eukaryota</taxon>
        <taxon>Fungi</taxon>
        <taxon>Dikarya</taxon>
        <taxon>Ascomycota</taxon>
        <taxon>Pezizomycotina</taxon>
        <taxon>Sordariomycetes</taxon>
        <taxon>Hypocreomycetidae</taxon>
        <taxon>Glomerellales</taxon>
        <taxon>Glomerellaceae</taxon>
        <taxon>Colletotrichum</taxon>
        <taxon>Colletotrichum graminicola species complex</taxon>
    </lineage>
</organism>
<dbReference type="PANTHER" id="PTHR10039:SF15">
    <property type="entry name" value="NACHT DOMAIN-CONTAINING PROTEIN"/>
    <property type="match status" value="1"/>
</dbReference>
<proteinExistence type="predicted"/>
<name>A0AAD9LW00_9PEZI</name>
<reference evidence="1" key="1">
    <citation type="submission" date="2021-06" db="EMBL/GenBank/DDBJ databases">
        <title>Comparative genomics, transcriptomics and evolutionary studies reveal genomic signatures of adaptation to plant cell wall in hemibiotrophic fungi.</title>
        <authorList>
            <consortium name="DOE Joint Genome Institute"/>
            <person name="Baroncelli R."/>
            <person name="Diaz J.F."/>
            <person name="Benocci T."/>
            <person name="Peng M."/>
            <person name="Battaglia E."/>
            <person name="Haridas S."/>
            <person name="Andreopoulos W."/>
            <person name="Labutti K."/>
            <person name="Pangilinan J."/>
            <person name="Floch G.L."/>
            <person name="Makela M.R."/>
            <person name="Henrissat B."/>
            <person name="Grigoriev I.V."/>
            <person name="Crouch J.A."/>
            <person name="De Vries R.P."/>
            <person name="Sukno S.A."/>
            <person name="Thon M.R."/>
        </authorList>
    </citation>
    <scope>NUCLEOTIDE SEQUENCE</scope>
    <source>
        <strain evidence="1">MAFF235873</strain>
    </source>
</reference>
<protein>
    <submittedName>
        <fullName evidence="1">Uncharacterized protein</fullName>
    </submittedName>
</protein>
<comment type="caution">
    <text evidence="1">The sequence shown here is derived from an EMBL/GenBank/DDBJ whole genome shotgun (WGS) entry which is preliminary data.</text>
</comment>
<dbReference type="EMBL" id="MU843032">
    <property type="protein sequence ID" value="KAK2022662.1"/>
    <property type="molecule type" value="Genomic_DNA"/>
</dbReference>